<evidence type="ECO:0000313" key="9">
    <source>
        <dbReference type="EMBL" id="MCW6512494.1"/>
    </source>
</evidence>
<dbReference type="InterPro" id="IPR006197">
    <property type="entry name" value="Peptidase_S24_LexA"/>
</dbReference>
<dbReference type="GO" id="GO:0003887">
    <property type="term" value="F:DNA-directed DNA polymerase activity"/>
    <property type="evidence" value="ECO:0007669"/>
    <property type="project" value="UniProtKB-EC"/>
</dbReference>
<evidence type="ECO:0000256" key="1">
    <source>
        <dbReference type="ARBA" id="ARBA00007484"/>
    </source>
</evidence>
<accession>A0AA41Z1I8</accession>
<keyword evidence="9" id="KW-0548">Nucleotidyltransferase</keyword>
<comment type="caution">
    <text evidence="9">The sequence shown here is derived from an EMBL/GenBank/DDBJ whole genome shotgun (WGS) entry which is preliminary data.</text>
</comment>
<reference evidence="9" key="1">
    <citation type="submission" date="2022-05" db="EMBL/GenBank/DDBJ databases">
        <authorList>
            <person name="Pankratov T."/>
        </authorList>
    </citation>
    <scope>NUCLEOTIDE SEQUENCE</scope>
    <source>
        <strain evidence="9">BP6-180914</strain>
    </source>
</reference>
<protein>
    <submittedName>
        <fullName evidence="9">Translesion error-prone DNA polymerase V autoproteolytic subunit</fullName>
        <ecNumber evidence="9">2.7.7.7</ecNumber>
    </submittedName>
</protein>
<dbReference type="SUPFAM" id="SSF51306">
    <property type="entry name" value="LexA/Signal peptidase"/>
    <property type="match status" value="1"/>
</dbReference>
<dbReference type="InterPro" id="IPR015927">
    <property type="entry name" value="Peptidase_S24_S26A/B/C"/>
</dbReference>
<dbReference type="GO" id="GO:0003677">
    <property type="term" value="F:DNA binding"/>
    <property type="evidence" value="ECO:0007669"/>
    <property type="project" value="InterPro"/>
</dbReference>
<dbReference type="InterPro" id="IPR036286">
    <property type="entry name" value="LexA/Signal_pep-like_sf"/>
</dbReference>
<dbReference type="GO" id="GO:0006355">
    <property type="term" value="P:regulation of DNA-templated transcription"/>
    <property type="evidence" value="ECO:0007669"/>
    <property type="project" value="InterPro"/>
</dbReference>
<proteinExistence type="inferred from homology"/>
<dbReference type="NCBIfam" id="NF007621">
    <property type="entry name" value="PRK10276.1"/>
    <property type="match status" value="1"/>
</dbReference>
<evidence type="ECO:0000256" key="4">
    <source>
        <dbReference type="ARBA" id="ARBA00022813"/>
    </source>
</evidence>
<dbReference type="GO" id="GO:0006281">
    <property type="term" value="P:DNA repair"/>
    <property type="evidence" value="ECO:0007669"/>
    <property type="project" value="UniProtKB-KW"/>
</dbReference>
<feature type="domain" description="Peptidase S24/S26A/S26B/S26C" evidence="8">
    <location>
        <begin position="61"/>
        <end position="177"/>
    </location>
</feature>
<dbReference type="Gene3D" id="2.10.109.10">
    <property type="entry name" value="Umud Fragment, subunit A"/>
    <property type="match status" value="1"/>
</dbReference>
<dbReference type="GO" id="GO:0016787">
    <property type="term" value="F:hydrolase activity"/>
    <property type="evidence" value="ECO:0007669"/>
    <property type="project" value="UniProtKB-KW"/>
</dbReference>
<keyword evidence="9" id="KW-0808">Transferase</keyword>
<organism evidence="9 10">
    <name type="scientific">Lichenifustis flavocetrariae</name>
    <dbReference type="NCBI Taxonomy" id="2949735"/>
    <lineage>
        <taxon>Bacteria</taxon>
        <taxon>Pseudomonadati</taxon>
        <taxon>Pseudomonadota</taxon>
        <taxon>Alphaproteobacteria</taxon>
        <taxon>Hyphomicrobiales</taxon>
        <taxon>Lichenihabitantaceae</taxon>
        <taxon>Lichenifustis</taxon>
    </lineage>
</organism>
<evidence type="ECO:0000256" key="7">
    <source>
        <dbReference type="RuleBase" id="RU003991"/>
    </source>
</evidence>
<evidence type="ECO:0000256" key="6">
    <source>
        <dbReference type="ARBA" id="ARBA00023236"/>
    </source>
</evidence>
<evidence type="ECO:0000256" key="2">
    <source>
        <dbReference type="ARBA" id="ARBA00022763"/>
    </source>
</evidence>
<dbReference type="PANTHER" id="PTHR33516:SF2">
    <property type="entry name" value="LEXA REPRESSOR-RELATED"/>
    <property type="match status" value="1"/>
</dbReference>
<keyword evidence="3 7" id="KW-0378">Hydrolase</keyword>
<dbReference type="PRINTS" id="PR00726">
    <property type="entry name" value="LEXASERPTASE"/>
</dbReference>
<dbReference type="AlphaFoldDB" id="A0AA41Z1I8"/>
<evidence type="ECO:0000256" key="5">
    <source>
        <dbReference type="ARBA" id="ARBA00023204"/>
    </source>
</evidence>
<dbReference type="InterPro" id="IPR039418">
    <property type="entry name" value="LexA-like"/>
</dbReference>
<keyword evidence="5" id="KW-0234">DNA repair</keyword>
<name>A0AA41Z1I8_9HYPH</name>
<dbReference type="EMBL" id="JAMOIM010000052">
    <property type="protein sequence ID" value="MCW6512494.1"/>
    <property type="molecule type" value="Genomic_DNA"/>
</dbReference>
<sequence length="184" mass="19912">MSRYTVSRKGMGGRKPGEPTKVVRLPLRVATIARRIAEGSLRPGDLNAFFNVEARSNVTVPLMASPAACGFPSPADDYLDRPLDFNELLISNPSATFAVRISGDSMNGAGLFPGDIAIVDRSLSPFNGCVVLALIDGEFTIKRYRVKAGGIVLQAENKAFKDIVIPEDSAFEVWGVVKHAIRMF</sequence>
<dbReference type="InterPro" id="IPR050077">
    <property type="entry name" value="LexA_repressor"/>
</dbReference>
<keyword evidence="2" id="KW-0227">DNA damage</keyword>
<evidence type="ECO:0000256" key="3">
    <source>
        <dbReference type="ARBA" id="ARBA00022801"/>
    </source>
</evidence>
<dbReference type="PANTHER" id="PTHR33516">
    <property type="entry name" value="LEXA REPRESSOR"/>
    <property type="match status" value="1"/>
</dbReference>
<evidence type="ECO:0000313" key="10">
    <source>
        <dbReference type="Proteomes" id="UP001165667"/>
    </source>
</evidence>
<keyword evidence="10" id="KW-1185">Reference proteome</keyword>
<keyword evidence="4 7" id="KW-0068">Autocatalytic cleavage</keyword>
<dbReference type="CDD" id="cd06529">
    <property type="entry name" value="S24_LexA-like"/>
    <property type="match status" value="1"/>
</dbReference>
<dbReference type="Proteomes" id="UP001165667">
    <property type="component" value="Unassembled WGS sequence"/>
</dbReference>
<dbReference type="GO" id="GO:0009432">
    <property type="term" value="P:SOS response"/>
    <property type="evidence" value="ECO:0007669"/>
    <property type="project" value="UniProtKB-KW"/>
</dbReference>
<comment type="similarity">
    <text evidence="1 7">Belongs to the peptidase S24 family.</text>
</comment>
<keyword evidence="6" id="KW-0742">SOS response</keyword>
<gene>
    <name evidence="9" type="primary">umuD</name>
    <name evidence="9" type="ORF">M8523_31770</name>
</gene>
<dbReference type="EC" id="2.7.7.7" evidence="9"/>
<evidence type="ECO:0000259" key="8">
    <source>
        <dbReference type="Pfam" id="PF00717"/>
    </source>
</evidence>
<dbReference type="Pfam" id="PF00717">
    <property type="entry name" value="Peptidase_S24"/>
    <property type="match status" value="1"/>
</dbReference>
<dbReference type="RefSeq" id="WP_282588871.1">
    <property type="nucleotide sequence ID" value="NZ_JAMOIM010000052.1"/>
</dbReference>